<sequence>MYNTVQLWIDCYDTLIINIFCQKLFRTWFALLKCFNHLKTRVLMCTVNILALCQCIPAYIFWSYCILQPEGWHSGKLVEHKVWLNSISIQSTQEMGNLTRTSI</sequence>
<feature type="transmembrane region" description="Helical" evidence="1">
    <location>
        <begin position="42"/>
        <end position="62"/>
    </location>
</feature>
<proteinExistence type="predicted"/>
<reference evidence="2" key="1">
    <citation type="submission" date="2014-11" db="EMBL/GenBank/DDBJ databases">
        <authorList>
            <person name="Amaro Gonzalez C."/>
        </authorList>
    </citation>
    <scope>NUCLEOTIDE SEQUENCE</scope>
</reference>
<name>A0A0E9WRJ9_ANGAN</name>
<protein>
    <submittedName>
        <fullName evidence="2">Uncharacterized protein</fullName>
    </submittedName>
</protein>
<dbReference type="AlphaFoldDB" id="A0A0E9WRJ9"/>
<keyword evidence="1" id="KW-1133">Transmembrane helix</keyword>
<evidence type="ECO:0000256" key="1">
    <source>
        <dbReference type="SAM" id="Phobius"/>
    </source>
</evidence>
<organism evidence="2">
    <name type="scientific">Anguilla anguilla</name>
    <name type="common">European freshwater eel</name>
    <name type="synonym">Muraena anguilla</name>
    <dbReference type="NCBI Taxonomy" id="7936"/>
    <lineage>
        <taxon>Eukaryota</taxon>
        <taxon>Metazoa</taxon>
        <taxon>Chordata</taxon>
        <taxon>Craniata</taxon>
        <taxon>Vertebrata</taxon>
        <taxon>Euteleostomi</taxon>
        <taxon>Actinopterygii</taxon>
        <taxon>Neopterygii</taxon>
        <taxon>Teleostei</taxon>
        <taxon>Anguilliformes</taxon>
        <taxon>Anguillidae</taxon>
        <taxon>Anguilla</taxon>
    </lineage>
</organism>
<evidence type="ECO:0000313" key="2">
    <source>
        <dbReference type="EMBL" id="JAH93049.1"/>
    </source>
</evidence>
<dbReference type="EMBL" id="GBXM01015528">
    <property type="protein sequence ID" value="JAH93049.1"/>
    <property type="molecule type" value="Transcribed_RNA"/>
</dbReference>
<accession>A0A0E9WRJ9</accession>
<reference evidence="2" key="2">
    <citation type="journal article" date="2015" name="Fish Shellfish Immunol.">
        <title>Early steps in the European eel (Anguilla anguilla)-Vibrio vulnificus interaction in the gills: Role of the RtxA13 toxin.</title>
        <authorList>
            <person name="Callol A."/>
            <person name="Pajuelo D."/>
            <person name="Ebbesson L."/>
            <person name="Teles M."/>
            <person name="MacKenzie S."/>
            <person name="Amaro C."/>
        </authorList>
    </citation>
    <scope>NUCLEOTIDE SEQUENCE</scope>
</reference>
<keyword evidence="1" id="KW-0812">Transmembrane</keyword>
<keyword evidence="1" id="KW-0472">Membrane</keyword>